<keyword evidence="2" id="KW-1185">Reference proteome</keyword>
<dbReference type="AlphaFoldDB" id="A0A8X6PX94"/>
<evidence type="ECO:0000313" key="2">
    <source>
        <dbReference type="Proteomes" id="UP000887013"/>
    </source>
</evidence>
<dbReference type="Proteomes" id="UP000887013">
    <property type="component" value="Unassembled WGS sequence"/>
</dbReference>
<evidence type="ECO:0000313" key="1">
    <source>
        <dbReference type="EMBL" id="GFT90975.1"/>
    </source>
</evidence>
<dbReference type="OrthoDB" id="6427993at2759"/>
<dbReference type="EMBL" id="BMAW01120816">
    <property type="protein sequence ID" value="GFT90975.1"/>
    <property type="molecule type" value="Genomic_DNA"/>
</dbReference>
<reference evidence="1" key="1">
    <citation type="submission" date="2020-08" db="EMBL/GenBank/DDBJ databases">
        <title>Multicomponent nature underlies the extraordinary mechanical properties of spider dragline silk.</title>
        <authorList>
            <person name="Kono N."/>
            <person name="Nakamura H."/>
            <person name="Mori M."/>
            <person name="Yoshida Y."/>
            <person name="Ohtoshi R."/>
            <person name="Malay A.D."/>
            <person name="Moran D.A.P."/>
            <person name="Tomita M."/>
            <person name="Numata K."/>
            <person name="Arakawa K."/>
        </authorList>
    </citation>
    <scope>NUCLEOTIDE SEQUENCE</scope>
</reference>
<accession>A0A8X6PX94</accession>
<organism evidence="1 2">
    <name type="scientific">Nephila pilipes</name>
    <name type="common">Giant wood spider</name>
    <name type="synonym">Nephila maculata</name>
    <dbReference type="NCBI Taxonomy" id="299642"/>
    <lineage>
        <taxon>Eukaryota</taxon>
        <taxon>Metazoa</taxon>
        <taxon>Ecdysozoa</taxon>
        <taxon>Arthropoda</taxon>
        <taxon>Chelicerata</taxon>
        <taxon>Arachnida</taxon>
        <taxon>Araneae</taxon>
        <taxon>Araneomorphae</taxon>
        <taxon>Entelegynae</taxon>
        <taxon>Araneoidea</taxon>
        <taxon>Nephilidae</taxon>
        <taxon>Nephila</taxon>
    </lineage>
</organism>
<name>A0A8X6PX94_NEPPI</name>
<sequence length="169" mass="18604">MSSIGRGAEAGRMFCALMNLPQPPTRYAPYNKIFLNYVKLVSEETMQKATQEAVWKNGSNKNIAVAVDGTCNKVSYKKYCKRNFEGSSGSMEVEVFGVLVVLGITNNNEPDTVIAVLTTTVSKAGNRRLVESYSLDVHQAYFPSLLNGSIAPNQRFLDLLSLGQTALQW</sequence>
<protein>
    <submittedName>
        <fullName evidence="1">Uncharacterized protein</fullName>
    </submittedName>
</protein>
<gene>
    <name evidence="1" type="primary">AVEN_11647_1</name>
    <name evidence="1" type="ORF">NPIL_370911</name>
</gene>
<comment type="caution">
    <text evidence="1">The sequence shown here is derived from an EMBL/GenBank/DDBJ whole genome shotgun (WGS) entry which is preliminary data.</text>
</comment>
<proteinExistence type="predicted"/>